<dbReference type="EMBL" id="JAHQIW010005990">
    <property type="protein sequence ID" value="KAJ1367739.1"/>
    <property type="molecule type" value="Genomic_DNA"/>
</dbReference>
<protein>
    <submittedName>
        <fullName evidence="1">Uncharacterized protein</fullName>
    </submittedName>
</protein>
<name>A0AAD5R200_PARTN</name>
<comment type="caution">
    <text evidence="1">The sequence shown here is derived from an EMBL/GenBank/DDBJ whole genome shotgun (WGS) entry which is preliminary data.</text>
</comment>
<accession>A0AAD5R200</accession>
<reference evidence="1" key="1">
    <citation type="submission" date="2021-06" db="EMBL/GenBank/DDBJ databases">
        <title>Parelaphostrongylus tenuis whole genome reference sequence.</title>
        <authorList>
            <person name="Garwood T.J."/>
            <person name="Larsen P.A."/>
            <person name="Fountain-Jones N.M."/>
            <person name="Garbe J.R."/>
            <person name="Macchietto M.G."/>
            <person name="Kania S.A."/>
            <person name="Gerhold R.W."/>
            <person name="Richards J.E."/>
            <person name="Wolf T.M."/>
        </authorList>
    </citation>
    <scope>NUCLEOTIDE SEQUENCE</scope>
    <source>
        <strain evidence="1">MNPRO001-30</strain>
        <tissue evidence="1">Meninges</tissue>
    </source>
</reference>
<dbReference type="AlphaFoldDB" id="A0AAD5R200"/>
<gene>
    <name evidence="1" type="ORF">KIN20_028717</name>
</gene>
<proteinExistence type="predicted"/>
<dbReference type="Proteomes" id="UP001196413">
    <property type="component" value="Unassembled WGS sequence"/>
</dbReference>
<evidence type="ECO:0000313" key="2">
    <source>
        <dbReference type="Proteomes" id="UP001196413"/>
    </source>
</evidence>
<sequence length="51" mass="5839">MDQTSYASHHSGISGRDRFADQRVFSILETEHCDGSWLICCSVYALRPIFM</sequence>
<keyword evidence="2" id="KW-1185">Reference proteome</keyword>
<organism evidence="1 2">
    <name type="scientific">Parelaphostrongylus tenuis</name>
    <name type="common">Meningeal worm</name>
    <dbReference type="NCBI Taxonomy" id="148309"/>
    <lineage>
        <taxon>Eukaryota</taxon>
        <taxon>Metazoa</taxon>
        <taxon>Ecdysozoa</taxon>
        <taxon>Nematoda</taxon>
        <taxon>Chromadorea</taxon>
        <taxon>Rhabditida</taxon>
        <taxon>Rhabditina</taxon>
        <taxon>Rhabditomorpha</taxon>
        <taxon>Strongyloidea</taxon>
        <taxon>Metastrongylidae</taxon>
        <taxon>Parelaphostrongylus</taxon>
    </lineage>
</organism>
<evidence type="ECO:0000313" key="1">
    <source>
        <dbReference type="EMBL" id="KAJ1367739.1"/>
    </source>
</evidence>